<evidence type="ECO:0000256" key="4">
    <source>
        <dbReference type="ARBA" id="ARBA00022989"/>
    </source>
</evidence>
<protein>
    <submittedName>
        <fullName evidence="9">Na+/melibiose symporter</fullName>
    </submittedName>
</protein>
<keyword evidence="10" id="KW-1185">Reference proteome</keyword>
<evidence type="ECO:0000259" key="8">
    <source>
        <dbReference type="PROSITE" id="PS50850"/>
    </source>
</evidence>
<feature type="transmembrane region" description="Helical" evidence="7">
    <location>
        <begin position="142"/>
        <end position="165"/>
    </location>
</feature>
<feature type="transmembrane region" description="Helical" evidence="7">
    <location>
        <begin position="7"/>
        <end position="25"/>
    </location>
</feature>
<dbReference type="PROSITE" id="PS50850">
    <property type="entry name" value="MFS"/>
    <property type="match status" value="1"/>
</dbReference>
<dbReference type="PANTHER" id="PTHR23528:SF1">
    <property type="entry name" value="MAJOR FACILITATOR SUPERFAMILY (MFS) PROFILE DOMAIN-CONTAINING PROTEIN"/>
    <property type="match status" value="1"/>
</dbReference>
<evidence type="ECO:0000256" key="7">
    <source>
        <dbReference type="SAM" id="Phobius"/>
    </source>
</evidence>
<dbReference type="GO" id="GO:0022857">
    <property type="term" value="F:transmembrane transporter activity"/>
    <property type="evidence" value="ECO:0007669"/>
    <property type="project" value="InterPro"/>
</dbReference>
<feature type="transmembrane region" description="Helical" evidence="7">
    <location>
        <begin position="171"/>
        <end position="191"/>
    </location>
</feature>
<accession>A0A1W1YEK8</accession>
<feature type="transmembrane region" description="Helical" evidence="7">
    <location>
        <begin position="45"/>
        <end position="65"/>
    </location>
</feature>
<feature type="region of interest" description="Disordered" evidence="6">
    <location>
        <begin position="412"/>
        <end position="434"/>
    </location>
</feature>
<name>A0A1W1YEK8_9FIRM</name>
<keyword evidence="4 7" id="KW-1133">Transmembrane helix</keyword>
<feature type="transmembrane region" description="Helical" evidence="7">
    <location>
        <begin position="320"/>
        <end position="337"/>
    </location>
</feature>
<evidence type="ECO:0000256" key="2">
    <source>
        <dbReference type="ARBA" id="ARBA00022448"/>
    </source>
</evidence>
<keyword evidence="3 7" id="KW-0812">Transmembrane</keyword>
<evidence type="ECO:0000256" key="1">
    <source>
        <dbReference type="ARBA" id="ARBA00004651"/>
    </source>
</evidence>
<keyword evidence="2" id="KW-0813">Transport</keyword>
<feature type="transmembrane region" description="Helical" evidence="7">
    <location>
        <begin position="103"/>
        <end position="121"/>
    </location>
</feature>
<feature type="transmembrane region" description="Helical" evidence="7">
    <location>
        <begin position="263"/>
        <end position="284"/>
    </location>
</feature>
<dbReference type="PANTHER" id="PTHR23528">
    <property type="match status" value="1"/>
</dbReference>
<dbReference type="InterPro" id="IPR011701">
    <property type="entry name" value="MFS"/>
</dbReference>
<dbReference type="InterPro" id="IPR036259">
    <property type="entry name" value="MFS_trans_sf"/>
</dbReference>
<evidence type="ECO:0000313" key="10">
    <source>
        <dbReference type="Proteomes" id="UP000192790"/>
    </source>
</evidence>
<feature type="transmembrane region" description="Helical" evidence="7">
    <location>
        <begin position="296"/>
        <end position="314"/>
    </location>
</feature>
<organism evidence="9 10">
    <name type="scientific">Papillibacter cinnamivorans DSM 12816</name>
    <dbReference type="NCBI Taxonomy" id="1122930"/>
    <lineage>
        <taxon>Bacteria</taxon>
        <taxon>Bacillati</taxon>
        <taxon>Bacillota</taxon>
        <taxon>Clostridia</taxon>
        <taxon>Eubacteriales</taxon>
        <taxon>Oscillospiraceae</taxon>
        <taxon>Papillibacter</taxon>
    </lineage>
</organism>
<gene>
    <name evidence="9" type="ORF">SAMN02745168_0373</name>
</gene>
<feature type="transmembrane region" description="Helical" evidence="7">
    <location>
        <begin position="77"/>
        <end position="97"/>
    </location>
</feature>
<dbReference type="Pfam" id="PF07690">
    <property type="entry name" value="MFS_1"/>
    <property type="match status" value="1"/>
</dbReference>
<dbReference type="SUPFAM" id="SSF103473">
    <property type="entry name" value="MFS general substrate transporter"/>
    <property type="match status" value="1"/>
</dbReference>
<feature type="compositionally biased region" description="Polar residues" evidence="6">
    <location>
        <begin position="412"/>
        <end position="427"/>
    </location>
</feature>
<sequence length="434" mass="47260">MKLNYGKTVFIGLAFLSICSFWQLYETVVPLILTRTFHLGDTLTGAVMALDNILGIFLIPFFGSLSDKSTLRMGRRSPFILLGTAVTVVSMLFLPFAERIGSFPLFFGALWAVLLALSFYRSPAAALMPDLTPAPLRSKANAVVNLMGACGSVITLSLLGVLIPGEERPDYTPAFLAVAFVMAVSVGLLALRVRETRASEPAEEGREADSPDDLEMEDGKILTPAVKRSLYLVLLSVFFWYFAFNAVTTAFSRYAANVWGLEGGSFAVLLIFPFGAAVVSYLPAGHLAARIGRKNTILVGVVILTASYLAEAFLSRYSLLVPLGLTLIGAGWAFVNVNSFPMVVEMCSRSEMGKYSGLYYSFSMSAQIITPILSGFLFERLSYMTLFPYAAVFSLCSLLTMLFVRHGEASSAPQGRTRLTSSRSPSEYGSEFKK</sequence>
<dbReference type="RefSeq" id="WP_084233024.1">
    <property type="nucleotide sequence ID" value="NZ_FWXW01000001.1"/>
</dbReference>
<keyword evidence="5 7" id="KW-0472">Membrane</keyword>
<evidence type="ECO:0000256" key="3">
    <source>
        <dbReference type="ARBA" id="ARBA00022692"/>
    </source>
</evidence>
<reference evidence="9 10" key="1">
    <citation type="submission" date="2017-04" db="EMBL/GenBank/DDBJ databases">
        <authorList>
            <person name="Afonso C.L."/>
            <person name="Miller P.J."/>
            <person name="Scott M.A."/>
            <person name="Spackman E."/>
            <person name="Goraichik I."/>
            <person name="Dimitrov K.M."/>
            <person name="Suarez D.L."/>
            <person name="Swayne D.E."/>
        </authorList>
    </citation>
    <scope>NUCLEOTIDE SEQUENCE [LARGE SCALE GENOMIC DNA]</scope>
    <source>
        <strain evidence="9 10">DSM 12816</strain>
    </source>
</reference>
<evidence type="ECO:0000256" key="6">
    <source>
        <dbReference type="SAM" id="MobiDB-lite"/>
    </source>
</evidence>
<dbReference type="Gene3D" id="1.20.1250.20">
    <property type="entry name" value="MFS general substrate transporter like domains"/>
    <property type="match status" value="2"/>
</dbReference>
<dbReference type="OrthoDB" id="7584869at2"/>
<feature type="transmembrane region" description="Helical" evidence="7">
    <location>
        <begin position="384"/>
        <end position="404"/>
    </location>
</feature>
<dbReference type="STRING" id="1122930.SAMN02745168_0373"/>
<proteinExistence type="predicted"/>
<feature type="transmembrane region" description="Helical" evidence="7">
    <location>
        <begin position="358"/>
        <end position="378"/>
    </location>
</feature>
<feature type="domain" description="Major facilitator superfamily (MFS) profile" evidence="8">
    <location>
        <begin position="1"/>
        <end position="408"/>
    </location>
</feature>
<evidence type="ECO:0000313" key="9">
    <source>
        <dbReference type="EMBL" id="SMC34576.1"/>
    </source>
</evidence>
<comment type="subcellular location">
    <subcellularLocation>
        <location evidence="1">Cell membrane</location>
        <topology evidence="1">Multi-pass membrane protein</topology>
    </subcellularLocation>
</comment>
<dbReference type="InterPro" id="IPR020846">
    <property type="entry name" value="MFS_dom"/>
</dbReference>
<dbReference type="AlphaFoldDB" id="A0A1W1YEK8"/>
<dbReference type="Proteomes" id="UP000192790">
    <property type="component" value="Unassembled WGS sequence"/>
</dbReference>
<dbReference type="EMBL" id="FWXW01000001">
    <property type="protein sequence ID" value="SMC34576.1"/>
    <property type="molecule type" value="Genomic_DNA"/>
</dbReference>
<feature type="transmembrane region" description="Helical" evidence="7">
    <location>
        <begin position="230"/>
        <end position="251"/>
    </location>
</feature>
<dbReference type="GO" id="GO:0005886">
    <property type="term" value="C:plasma membrane"/>
    <property type="evidence" value="ECO:0007669"/>
    <property type="project" value="UniProtKB-SubCell"/>
</dbReference>
<evidence type="ECO:0000256" key="5">
    <source>
        <dbReference type="ARBA" id="ARBA00023136"/>
    </source>
</evidence>